<dbReference type="Pfam" id="PF00144">
    <property type="entry name" value="Beta-lactamase"/>
    <property type="match status" value="1"/>
</dbReference>
<organism evidence="3 4">
    <name type="scientific">Planomonospora alba</name>
    <dbReference type="NCBI Taxonomy" id="161354"/>
    <lineage>
        <taxon>Bacteria</taxon>
        <taxon>Bacillati</taxon>
        <taxon>Actinomycetota</taxon>
        <taxon>Actinomycetes</taxon>
        <taxon>Streptosporangiales</taxon>
        <taxon>Streptosporangiaceae</taxon>
        <taxon>Planomonospora</taxon>
    </lineage>
</organism>
<keyword evidence="4" id="KW-1185">Reference proteome</keyword>
<evidence type="ECO:0000313" key="4">
    <source>
        <dbReference type="Proteomes" id="UP001500320"/>
    </source>
</evidence>
<evidence type="ECO:0000259" key="2">
    <source>
        <dbReference type="Pfam" id="PF00144"/>
    </source>
</evidence>
<keyword evidence="1" id="KW-0732">Signal</keyword>
<dbReference type="InterPro" id="IPR050491">
    <property type="entry name" value="AmpC-like"/>
</dbReference>
<dbReference type="RefSeq" id="WP_344862409.1">
    <property type="nucleotide sequence ID" value="NZ_BAAAUT010000036.1"/>
</dbReference>
<dbReference type="InterPro" id="IPR012338">
    <property type="entry name" value="Beta-lactam/transpept-like"/>
</dbReference>
<dbReference type="PANTHER" id="PTHR46825">
    <property type="entry name" value="D-ALANYL-D-ALANINE-CARBOXYPEPTIDASE/ENDOPEPTIDASE AMPH"/>
    <property type="match status" value="1"/>
</dbReference>
<keyword evidence="3" id="KW-0378">Hydrolase</keyword>
<sequence>MTTTRPRRLRAAAVLAALTVSAVPAWAAAAAADTGDDVVAAADRGALKAALGKVVKEGAVGAQAEVRDERGRWTGRSGTARLGTGRPVPENGRFRIGSTTKPFTATVVLQLVAEGKVSLDDTVERWLPGLVPGGSRITVRQLLNHTSGLFDYLQTEGMPKDGGDVLRDGRRTYTPEQLVRTAVANPPYFAPGAGWMYSNTNYILAGMIIERATGNTYREEVARRILKPLGLRDTFLPGTSVRIPGPHARGYFPRTVDPVGRLVDVTELNPSFAGAAGEMISTTADVGRFFTALLGGKLLAPEQLREMTTLVDISRQTGVPGLGYGLGLESVKLSCGVRSWGHGGSIPGYATYVGFTRDARRQAVLYATGMTGDDSDAAAKELVDRALCGR</sequence>
<reference evidence="4" key="1">
    <citation type="journal article" date="2019" name="Int. J. Syst. Evol. Microbiol.">
        <title>The Global Catalogue of Microorganisms (GCM) 10K type strain sequencing project: providing services to taxonomists for standard genome sequencing and annotation.</title>
        <authorList>
            <consortium name="The Broad Institute Genomics Platform"/>
            <consortium name="The Broad Institute Genome Sequencing Center for Infectious Disease"/>
            <person name="Wu L."/>
            <person name="Ma J."/>
        </authorList>
    </citation>
    <scope>NUCLEOTIDE SEQUENCE [LARGE SCALE GENOMIC DNA]</scope>
    <source>
        <strain evidence="4">JCM 9373</strain>
    </source>
</reference>
<dbReference type="PANTHER" id="PTHR46825:SF7">
    <property type="entry name" value="D-ALANYL-D-ALANINE CARBOXYPEPTIDASE"/>
    <property type="match status" value="1"/>
</dbReference>
<dbReference type="Gene3D" id="3.40.710.10">
    <property type="entry name" value="DD-peptidase/beta-lactamase superfamily"/>
    <property type="match status" value="1"/>
</dbReference>
<dbReference type="GO" id="GO:0016787">
    <property type="term" value="F:hydrolase activity"/>
    <property type="evidence" value="ECO:0007669"/>
    <property type="project" value="UniProtKB-KW"/>
</dbReference>
<feature type="domain" description="Beta-lactamase-related" evidence="2">
    <location>
        <begin position="56"/>
        <end position="384"/>
    </location>
</feature>
<proteinExistence type="predicted"/>
<feature type="chain" id="PRO_5046023913" evidence="1">
    <location>
        <begin position="28"/>
        <end position="390"/>
    </location>
</feature>
<evidence type="ECO:0000256" key="1">
    <source>
        <dbReference type="SAM" id="SignalP"/>
    </source>
</evidence>
<dbReference type="EMBL" id="BAAAUT010000036">
    <property type="protein sequence ID" value="GAA3147960.1"/>
    <property type="molecule type" value="Genomic_DNA"/>
</dbReference>
<comment type="caution">
    <text evidence="3">The sequence shown here is derived from an EMBL/GenBank/DDBJ whole genome shotgun (WGS) entry which is preliminary data.</text>
</comment>
<evidence type="ECO:0000313" key="3">
    <source>
        <dbReference type="EMBL" id="GAA3147960.1"/>
    </source>
</evidence>
<gene>
    <name evidence="3" type="ORF">GCM10010466_43700</name>
</gene>
<feature type="signal peptide" evidence="1">
    <location>
        <begin position="1"/>
        <end position="27"/>
    </location>
</feature>
<accession>A0ABP6NIR5</accession>
<protein>
    <submittedName>
        <fullName evidence="3">Serine hydrolase domain-containing protein</fullName>
    </submittedName>
</protein>
<name>A0ABP6NIR5_9ACTN</name>
<dbReference type="Proteomes" id="UP001500320">
    <property type="component" value="Unassembled WGS sequence"/>
</dbReference>
<dbReference type="InterPro" id="IPR001466">
    <property type="entry name" value="Beta-lactam-related"/>
</dbReference>
<dbReference type="SUPFAM" id="SSF56601">
    <property type="entry name" value="beta-lactamase/transpeptidase-like"/>
    <property type="match status" value="1"/>
</dbReference>